<dbReference type="SUPFAM" id="SSF141091">
    <property type="entry name" value="L21p-like"/>
    <property type="match status" value="1"/>
</dbReference>
<comment type="function">
    <text evidence="4">This protein binds to 23S rRNA in the presence of protein L20.</text>
</comment>
<dbReference type="InterPro" id="IPR001787">
    <property type="entry name" value="Ribosomal_bL21"/>
</dbReference>
<evidence type="ECO:0000313" key="6">
    <source>
        <dbReference type="Proteomes" id="UP000176273"/>
    </source>
</evidence>
<keyword evidence="2 4" id="KW-0689">Ribosomal protein</keyword>
<dbReference type="InterPro" id="IPR036164">
    <property type="entry name" value="bL21-like_sf"/>
</dbReference>
<dbReference type="GO" id="GO:0005840">
    <property type="term" value="C:ribosome"/>
    <property type="evidence" value="ECO:0007669"/>
    <property type="project" value="UniProtKB-KW"/>
</dbReference>
<dbReference type="EMBL" id="MFKH01000004">
    <property type="protein sequence ID" value="OGG37723.1"/>
    <property type="molecule type" value="Genomic_DNA"/>
</dbReference>
<protein>
    <recommendedName>
        <fullName evidence="4">Large ribosomal subunit protein bL21</fullName>
    </recommendedName>
</protein>
<dbReference type="HAMAP" id="MF_01363">
    <property type="entry name" value="Ribosomal_bL21"/>
    <property type="match status" value="1"/>
</dbReference>
<reference evidence="5 6" key="1">
    <citation type="journal article" date="2016" name="Nat. Commun.">
        <title>Thousands of microbial genomes shed light on interconnected biogeochemical processes in an aquifer system.</title>
        <authorList>
            <person name="Anantharaman K."/>
            <person name="Brown C.T."/>
            <person name="Hug L.A."/>
            <person name="Sharon I."/>
            <person name="Castelle C.J."/>
            <person name="Probst A.J."/>
            <person name="Thomas B.C."/>
            <person name="Singh A."/>
            <person name="Wilkins M.J."/>
            <person name="Karaoz U."/>
            <person name="Brodie E.L."/>
            <person name="Williams K.H."/>
            <person name="Hubbard S.S."/>
            <person name="Banfield J.F."/>
        </authorList>
    </citation>
    <scope>NUCLEOTIDE SEQUENCE [LARGE SCALE GENOMIC DNA]</scope>
</reference>
<keyword evidence="3 4" id="KW-0687">Ribonucleoprotein</keyword>
<dbReference type="GO" id="GO:1990904">
    <property type="term" value="C:ribonucleoprotein complex"/>
    <property type="evidence" value="ECO:0007669"/>
    <property type="project" value="UniProtKB-KW"/>
</dbReference>
<dbReference type="Proteomes" id="UP000176273">
    <property type="component" value="Unassembled WGS sequence"/>
</dbReference>
<dbReference type="AlphaFoldDB" id="A0A1F6BLJ4"/>
<sequence length="89" mass="10021">MADIAVIETGGKQYTVRMGETISIELLPTEAGKAVIFKDLLSGREVAGEVVRHGKGKKKIVFRYKQKTRHRVKKGHRQLFTQVKIQSIS</sequence>
<proteinExistence type="inferred from homology"/>
<dbReference type="GO" id="GO:0005737">
    <property type="term" value="C:cytoplasm"/>
    <property type="evidence" value="ECO:0007669"/>
    <property type="project" value="UniProtKB-ARBA"/>
</dbReference>
<organism evidence="5 6">
    <name type="scientific">Candidatus Jorgensenbacteria bacterium GWA1_54_12</name>
    <dbReference type="NCBI Taxonomy" id="1798468"/>
    <lineage>
        <taxon>Bacteria</taxon>
        <taxon>Candidatus Joergenseniibacteriota</taxon>
    </lineage>
</organism>
<dbReference type="InterPro" id="IPR028909">
    <property type="entry name" value="bL21-like"/>
</dbReference>
<evidence type="ECO:0000256" key="4">
    <source>
        <dbReference type="HAMAP-Rule" id="MF_01363"/>
    </source>
</evidence>
<dbReference type="GO" id="GO:0019843">
    <property type="term" value="F:rRNA binding"/>
    <property type="evidence" value="ECO:0007669"/>
    <property type="project" value="UniProtKB-UniRule"/>
</dbReference>
<keyword evidence="4" id="KW-0699">rRNA-binding</keyword>
<dbReference type="Pfam" id="PF00829">
    <property type="entry name" value="Ribosomal_L21p"/>
    <property type="match status" value="1"/>
</dbReference>
<dbReference type="GO" id="GO:0003735">
    <property type="term" value="F:structural constituent of ribosome"/>
    <property type="evidence" value="ECO:0007669"/>
    <property type="project" value="InterPro"/>
</dbReference>
<name>A0A1F6BLJ4_9BACT</name>
<comment type="subunit">
    <text evidence="4">Part of the 50S ribosomal subunit. Contacts protein L20.</text>
</comment>
<accession>A0A1F6BLJ4</accession>
<comment type="similarity">
    <text evidence="1 4">Belongs to the bacterial ribosomal protein bL21 family.</text>
</comment>
<evidence type="ECO:0000256" key="3">
    <source>
        <dbReference type="ARBA" id="ARBA00023274"/>
    </source>
</evidence>
<dbReference type="GO" id="GO:0006412">
    <property type="term" value="P:translation"/>
    <property type="evidence" value="ECO:0007669"/>
    <property type="project" value="UniProtKB-UniRule"/>
</dbReference>
<evidence type="ECO:0000256" key="1">
    <source>
        <dbReference type="ARBA" id="ARBA00008563"/>
    </source>
</evidence>
<dbReference type="PANTHER" id="PTHR21349">
    <property type="entry name" value="50S RIBOSOMAL PROTEIN L21"/>
    <property type="match status" value="1"/>
</dbReference>
<keyword evidence="4" id="KW-0694">RNA-binding</keyword>
<dbReference type="STRING" id="1798468.A2110_01505"/>
<evidence type="ECO:0000313" key="5">
    <source>
        <dbReference type="EMBL" id="OGG37723.1"/>
    </source>
</evidence>
<comment type="caution">
    <text evidence="5">The sequence shown here is derived from an EMBL/GenBank/DDBJ whole genome shotgun (WGS) entry which is preliminary data.</text>
</comment>
<dbReference type="PANTHER" id="PTHR21349:SF0">
    <property type="entry name" value="LARGE RIBOSOMAL SUBUNIT PROTEIN BL21M"/>
    <property type="match status" value="1"/>
</dbReference>
<evidence type="ECO:0000256" key="2">
    <source>
        <dbReference type="ARBA" id="ARBA00022980"/>
    </source>
</evidence>
<gene>
    <name evidence="4" type="primary">rplU</name>
    <name evidence="5" type="ORF">A2110_01505</name>
</gene>